<keyword evidence="3" id="KW-1185">Reference proteome</keyword>
<organism evidence="2 3">
    <name type="scientific">Pelobates cultripes</name>
    <name type="common">Western spadefoot toad</name>
    <dbReference type="NCBI Taxonomy" id="61616"/>
    <lineage>
        <taxon>Eukaryota</taxon>
        <taxon>Metazoa</taxon>
        <taxon>Chordata</taxon>
        <taxon>Craniata</taxon>
        <taxon>Vertebrata</taxon>
        <taxon>Euteleostomi</taxon>
        <taxon>Amphibia</taxon>
        <taxon>Batrachia</taxon>
        <taxon>Anura</taxon>
        <taxon>Pelobatoidea</taxon>
        <taxon>Pelobatidae</taxon>
        <taxon>Pelobates</taxon>
    </lineage>
</organism>
<sequence length="106" mass="12119">MPFFLPPGTKHKRWPHYASLVACQKNVANAFAAWWDPDWLTPEAQQTQSQDSDEMEKKSQRSQVQTPREAQDIGTLLQRTPKHRGLEGAETEAYDPQEEEGGTRKP</sequence>
<reference evidence="2" key="1">
    <citation type="submission" date="2022-03" db="EMBL/GenBank/DDBJ databases">
        <authorList>
            <person name="Alioto T."/>
            <person name="Alioto T."/>
            <person name="Gomez Garrido J."/>
        </authorList>
    </citation>
    <scope>NUCLEOTIDE SEQUENCE</scope>
</reference>
<dbReference type="AlphaFoldDB" id="A0AAD1WEG2"/>
<accession>A0AAD1WEG2</accession>
<protein>
    <submittedName>
        <fullName evidence="2">Uncharacterized protein</fullName>
    </submittedName>
</protein>
<evidence type="ECO:0000313" key="2">
    <source>
        <dbReference type="EMBL" id="CAH2301655.1"/>
    </source>
</evidence>
<feature type="region of interest" description="Disordered" evidence="1">
    <location>
        <begin position="42"/>
        <end position="106"/>
    </location>
</feature>
<evidence type="ECO:0000256" key="1">
    <source>
        <dbReference type="SAM" id="MobiDB-lite"/>
    </source>
</evidence>
<gene>
    <name evidence="2" type="ORF">PECUL_23A056075</name>
</gene>
<dbReference type="EMBL" id="OW240917">
    <property type="protein sequence ID" value="CAH2301655.1"/>
    <property type="molecule type" value="Genomic_DNA"/>
</dbReference>
<dbReference type="Proteomes" id="UP001295444">
    <property type="component" value="Chromosome 06"/>
</dbReference>
<name>A0AAD1WEG2_PELCU</name>
<feature type="compositionally biased region" description="Acidic residues" evidence="1">
    <location>
        <begin position="89"/>
        <end position="100"/>
    </location>
</feature>
<proteinExistence type="predicted"/>
<evidence type="ECO:0000313" key="3">
    <source>
        <dbReference type="Proteomes" id="UP001295444"/>
    </source>
</evidence>